<accession>A0AAV7DGS5</accession>
<comment type="caution">
    <text evidence="1">The sequence shown here is derived from an EMBL/GenBank/DDBJ whole genome shotgun (WGS) entry which is preliminary data.</text>
</comment>
<protein>
    <submittedName>
        <fullName evidence="1">Uncharacterized protein</fullName>
    </submittedName>
</protein>
<evidence type="ECO:0000313" key="1">
    <source>
        <dbReference type="EMBL" id="KAG8596712.1"/>
    </source>
</evidence>
<dbReference type="EMBL" id="WNYA01000001">
    <property type="protein sequence ID" value="KAG8596712.1"/>
    <property type="molecule type" value="Genomic_DNA"/>
</dbReference>
<organism evidence="1 2">
    <name type="scientific">Engystomops pustulosus</name>
    <name type="common">Tungara frog</name>
    <name type="synonym">Physalaemus pustulosus</name>
    <dbReference type="NCBI Taxonomy" id="76066"/>
    <lineage>
        <taxon>Eukaryota</taxon>
        <taxon>Metazoa</taxon>
        <taxon>Chordata</taxon>
        <taxon>Craniata</taxon>
        <taxon>Vertebrata</taxon>
        <taxon>Euteleostomi</taxon>
        <taxon>Amphibia</taxon>
        <taxon>Batrachia</taxon>
        <taxon>Anura</taxon>
        <taxon>Neobatrachia</taxon>
        <taxon>Hyloidea</taxon>
        <taxon>Leptodactylidae</taxon>
        <taxon>Leiuperinae</taxon>
        <taxon>Engystomops</taxon>
    </lineage>
</organism>
<reference evidence="1" key="1">
    <citation type="thesis" date="2020" institute="ProQuest LLC" country="789 East Eisenhower Parkway, Ann Arbor, MI, USA">
        <title>Comparative Genomics and Chromosome Evolution.</title>
        <authorList>
            <person name="Mudd A.B."/>
        </authorList>
    </citation>
    <scope>NUCLEOTIDE SEQUENCE</scope>
    <source>
        <strain evidence="1">237g6f4</strain>
        <tissue evidence="1">Blood</tissue>
    </source>
</reference>
<keyword evidence="2" id="KW-1185">Reference proteome</keyword>
<evidence type="ECO:0000313" key="2">
    <source>
        <dbReference type="Proteomes" id="UP000824782"/>
    </source>
</evidence>
<proteinExistence type="predicted"/>
<dbReference type="Proteomes" id="UP000824782">
    <property type="component" value="Unassembled WGS sequence"/>
</dbReference>
<name>A0AAV7DGS5_ENGPU</name>
<gene>
    <name evidence="1" type="ORF">GDO81_002022</name>
</gene>
<sequence length="100" mass="10818">MNGGRVHPCRTVRIGDCAGTGWQKEKTQESCLLIRYGDKGIVDKPQNKKNEECHVLPFLSGKGNVIFHITGLGAGFSLTEERDMGTASFGPIQLKGEDAA</sequence>
<dbReference type="AlphaFoldDB" id="A0AAV7DGS5"/>